<evidence type="ECO:0000313" key="5">
    <source>
        <dbReference type="Proteomes" id="UP000218505"/>
    </source>
</evidence>
<protein>
    <submittedName>
        <fullName evidence="4">Glycosyl hydrolase</fullName>
    </submittedName>
</protein>
<dbReference type="PRINTS" id="PR00133">
    <property type="entry name" value="GLHYDRLASE3"/>
</dbReference>
<gene>
    <name evidence="4" type="ORF">CNX65_09115</name>
</gene>
<dbReference type="Proteomes" id="UP000218505">
    <property type="component" value="Chromosome"/>
</dbReference>
<dbReference type="InterPro" id="IPR017853">
    <property type="entry name" value="GH"/>
</dbReference>
<dbReference type="InterPro" id="IPR050288">
    <property type="entry name" value="Cellulose_deg_GH3"/>
</dbReference>
<dbReference type="RefSeq" id="WP_096492378.1">
    <property type="nucleotide sequence ID" value="NZ_CP023445.1"/>
</dbReference>
<proteinExistence type="inferred from homology"/>
<evidence type="ECO:0000256" key="2">
    <source>
        <dbReference type="ARBA" id="ARBA00022801"/>
    </source>
</evidence>
<dbReference type="InterPro" id="IPR036962">
    <property type="entry name" value="Glyco_hydro_3_N_sf"/>
</dbReference>
<keyword evidence="5" id="KW-1185">Reference proteome</keyword>
<dbReference type="Gene3D" id="3.20.20.300">
    <property type="entry name" value="Glycoside hydrolase, family 3, N-terminal domain"/>
    <property type="match status" value="1"/>
</dbReference>
<dbReference type="InterPro" id="IPR026891">
    <property type="entry name" value="Fn3-like"/>
</dbReference>
<name>A0A290Z377_9PSEU</name>
<dbReference type="InterPro" id="IPR002772">
    <property type="entry name" value="Glyco_hydro_3_C"/>
</dbReference>
<dbReference type="Pfam" id="PF01915">
    <property type="entry name" value="Glyco_hydro_3_C"/>
    <property type="match status" value="1"/>
</dbReference>
<dbReference type="SUPFAM" id="SSF51445">
    <property type="entry name" value="(Trans)glycosidases"/>
    <property type="match status" value="1"/>
</dbReference>
<dbReference type="Gene3D" id="2.60.40.10">
    <property type="entry name" value="Immunoglobulins"/>
    <property type="match status" value="1"/>
</dbReference>
<accession>A0A290Z377</accession>
<dbReference type="GO" id="GO:0005975">
    <property type="term" value="P:carbohydrate metabolic process"/>
    <property type="evidence" value="ECO:0007669"/>
    <property type="project" value="InterPro"/>
</dbReference>
<evidence type="ECO:0000259" key="3">
    <source>
        <dbReference type="SMART" id="SM01217"/>
    </source>
</evidence>
<dbReference type="FunFam" id="3.20.20.300:FF:000011">
    <property type="entry name" value="Glycosyl hydrolase"/>
    <property type="match status" value="1"/>
</dbReference>
<dbReference type="PANTHER" id="PTHR42715">
    <property type="entry name" value="BETA-GLUCOSIDASE"/>
    <property type="match status" value="1"/>
</dbReference>
<dbReference type="InterPro" id="IPR001764">
    <property type="entry name" value="Glyco_hydro_3_N"/>
</dbReference>
<reference evidence="4" key="1">
    <citation type="submission" date="2017-09" db="EMBL/GenBank/DDBJ databases">
        <title>Complete Genome Sequence of ansamitocin-producing Bacterium Actinosynnema pretiosum X47.</title>
        <authorList>
            <person name="Cao G."/>
            <person name="Zong G."/>
            <person name="Zhong C."/>
            <person name="Fu J."/>
        </authorList>
    </citation>
    <scope>NUCLEOTIDE SEQUENCE [LARGE SCALE GENOMIC DNA]</scope>
    <source>
        <strain evidence="4">X47</strain>
    </source>
</reference>
<organism evidence="4 5">
    <name type="scientific">Actinosynnema pretiosum</name>
    <dbReference type="NCBI Taxonomy" id="42197"/>
    <lineage>
        <taxon>Bacteria</taxon>
        <taxon>Bacillati</taxon>
        <taxon>Actinomycetota</taxon>
        <taxon>Actinomycetes</taxon>
        <taxon>Pseudonocardiales</taxon>
        <taxon>Pseudonocardiaceae</taxon>
        <taxon>Actinosynnema</taxon>
    </lineage>
</organism>
<dbReference type="Pfam" id="PF14310">
    <property type="entry name" value="Fn3-like"/>
    <property type="match status" value="1"/>
</dbReference>
<comment type="similarity">
    <text evidence="1">Belongs to the glycosyl hydrolase 3 family.</text>
</comment>
<dbReference type="SMART" id="SM01217">
    <property type="entry name" value="Fn3_like"/>
    <property type="match status" value="1"/>
</dbReference>
<dbReference type="Pfam" id="PF00933">
    <property type="entry name" value="Glyco_hydro_3"/>
    <property type="match status" value="1"/>
</dbReference>
<dbReference type="KEGG" id="apre:CNX65_09115"/>
<evidence type="ECO:0000313" key="4">
    <source>
        <dbReference type="EMBL" id="ATE53435.1"/>
    </source>
</evidence>
<keyword evidence="2 4" id="KW-0378">Hydrolase</keyword>
<dbReference type="InterPro" id="IPR013783">
    <property type="entry name" value="Ig-like_fold"/>
</dbReference>
<dbReference type="Gene3D" id="3.40.50.1700">
    <property type="entry name" value="Glycoside hydrolase family 3 C-terminal domain"/>
    <property type="match status" value="1"/>
</dbReference>
<dbReference type="AlphaFoldDB" id="A0A290Z377"/>
<dbReference type="InterPro" id="IPR036881">
    <property type="entry name" value="Glyco_hydro_3_C_sf"/>
</dbReference>
<evidence type="ECO:0000256" key="1">
    <source>
        <dbReference type="ARBA" id="ARBA00005336"/>
    </source>
</evidence>
<sequence length="771" mass="80869">MHVNTWADPARPVAERVAALLAELTLEEKLAQLVGVWVGASSDGAEVAPAQHDFAEPLPPWDELTKPGLGQLTRVFGTGPVDPLLGARSLAETQRRLVAGSRFGVPAMAHEECLAGFTAWQATVFPVPLAWGASFDPDSVRAMAEGIGGQLRDVGVHQGLAPVLDVTRDYRWGRVEETIGEDPYLVGLIGAAYVRGLESTGVVATLKHFAGYSASRGGRNHAPVAIGAREFADVVLVPFEMALREGGARSVMHSYADVDGVPPASDRALLTGLLRERWGFTGTVVADYFGVSFLETAHGVADSPGAAAALALAAGVDVELPSVRCYGEPLAALVRAGEVPVEHVDTAVTRVLTQKCELGLLDADWRPESPAVLRDEPVDLDPPHLRALSRTIAERSVVLLRNDGVLPLAGPSRIAVVGPCADDLLALMGCYSFANHVGVQHPDVPLGVEMATAAQAVRAEFPDAEVVTAPGCEVSGPDRSGFAEAVRVASGADVVLAVLGDRSGLFGRGTSGEGCDAEDLELPGVQGELLTELLDCGRPVVLVLLTGRPYALGPATDRAAAIVQAFFPGEEGAGAVAGVLSGRVNPSGKLPVQVPRGPAGQPSTYLRPQLGGPSSISSADPTPLFPFGHGLSYTGFELSGFDAAEEFETELVVSLEVANTGAVAGAEVVQLYLHDPVASVVRPQRQLVGFARVELEPGQVARVAFRVHADRTSFTGRDGVRIVEPGELRLLVGCSSEDVRWEHPVRLLGETRVVGHDRVLVTPVEVEVVSG</sequence>
<dbReference type="GO" id="GO:0004553">
    <property type="term" value="F:hydrolase activity, hydrolyzing O-glycosyl compounds"/>
    <property type="evidence" value="ECO:0007669"/>
    <property type="project" value="InterPro"/>
</dbReference>
<dbReference type="SUPFAM" id="SSF52279">
    <property type="entry name" value="Beta-D-glucan exohydrolase, C-terminal domain"/>
    <property type="match status" value="1"/>
</dbReference>
<feature type="domain" description="Fibronectin type III-like" evidence="3">
    <location>
        <begin position="667"/>
        <end position="736"/>
    </location>
</feature>
<dbReference type="EMBL" id="CP023445">
    <property type="protein sequence ID" value="ATE53435.1"/>
    <property type="molecule type" value="Genomic_DNA"/>
</dbReference>
<dbReference type="PANTHER" id="PTHR42715:SF10">
    <property type="entry name" value="BETA-GLUCOSIDASE"/>
    <property type="match status" value="1"/>
</dbReference>